<accession>A0A395WAE7</accession>
<feature type="transmembrane region" description="Helical" evidence="9">
    <location>
        <begin position="182"/>
        <end position="202"/>
    </location>
</feature>
<dbReference type="GO" id="GO:0005886">
    <property type="term" value="C:plasma membrane"/>
    <property type="evidence" value="ECO:0007669"/>
    <property type="project" value="UniProtKB-SubCell"/>
</dbReference>
<keyword evidence="7 9" id="KW-1133">Transmembrane helix</keyword>
<dbReference type="PROSITE" id="PS51106">
    <property type="entry name" value="PTS_EIIC_TYPE_4"/>
    <property type="match status" value="1"/>
</dbReference>
<keyword evidence="6 9" id="KW-0812">Transmembrane</keyword>
<dbReference type="EMBL" id="QRYQ01000001">
    <property type="protein sequence ID" value="RGU94138.1"/>
    <property type="molecule type" value="Genomic_DNA"/>
</dbReference>
<proteinExistence type="predicted"/>
<sequence>MDLLTETLLITLVAAIGFAHDGLGSFMYNRPIIMGPLVGLVLGDLRLGIMTGATLELVWLGAFPVGASCPPEMVSGSIIGTSFVIKTGGDPGAAIALAVPVATLVLMIKSGLRVVITSPVFCAHADKCAAAGDAKGVENTERIGWAFEIISLSLIVGISYYLGVPQIEAIIKAIPEFVNHGLNVATGIIPAIGFAMLFKMIANKEVVAFFFGGFLLAAYLKVPVFGVALMACVIVALILTIKHSNKTCVVEEGMDDDNEF</sequence>
<evidence type="ECO:0000256" key="9">
    <source>
        <dbReference type="SAM" id="Phobius"/>
    </source>
</evidence>
<evidence type="ECO:0000256" key="8">
    <source>
        <dbReference type="ARBA" id="ARBA00023136"/>
    </source>
</evidence>
<evidence type="ECO:0000256" key="4">
    <source>
        <dbReference type="ARBA" id="ARBA00022597"/>
    </source>
</evidence>
<comment type="caution">
    <text evidence="10">The sequence shown here is derived from an EMBL/GenBank/DDBJ whole genome shotgun (WGS) entry which is preliminary data.</text>
</comment>
<dbReference type="Pfam" id="PF03609">
    <property type="entry name" value="EII-Sor"/>
    <property type="match status" value="1"/>
</dbReference>
<evidence type="ECO:0000313" key="10">
    <source>
        <dbReference type="EMBL" id="RGU94138.1"/>
    </source>
</evidence>
<gene>
    <name evidence="10" type="ORF">DWW32_01080</name>
</gene>
<dbReference type="PANTHER" id="PTHR32502">
    <property type="entry name" value="N-ACETYLGALACTOSAMINE PERMEASE II COMPONENT-RELATED"/>
    <property type="match status" value="1"/>
</dbReference>
<evidence type="ECO:0000256" key="5">
    <source>
        <dbReference type="ARBA" id="ARBA00022683"/>
    </source>
</evidence>
<evidence type="ECO:0000256" key="3">
    <source>
        <dbReference type="ARBA" id="ARBA00022475"/>
    </source>
</evidence>
<dbReference type="InterPro" id="IPR050303">
    <property type="entry name" value="GatZ_KbaZ_carbometab"/>
</dbReference>
<dbReference type="RefSeq" id="WP_118324414.1">
    <property type="nucleotide sequence ID" value="NZ_CBCTJA010000027.1"/>
</dbReference>
<keyword evidence="8 9" id="KW-0472">Membrane</keyword>
<keyword evidence="4 10" id="KW-0762">Sugar transport</keyword>
<feature type="transmembrane region" description="Helical" evidence="9">
    <location>
        <begin position="208"/>
        <end position="239"/>
    </location>
</feature>
<dbReference type="PANTHER" id="PTHR32502:SF8">
    <property type="entry name" value="N-ACETYLGALACTOSAMINE PERMEASE IIC COMPONENT 1"/>
    <property type="match status" value="1"/>
</dbReference>
<keyword evidence="5" id="KW-0598">Phosphotransferase system</keyword>
<dbReference type="GeneID" id="66579159"/>
<keyword evidence="2" id="KW-0813">Transport</keyword>
<comment type="subcellular location">
    <subcellularLocation>
        <location evidence="1">Cell membrane</location>
        <topology evidence="1">Multi-pass membrane protein</topology>
    </subcellularLocation>
</comment>
<protein>
    <submittedName>
        <fullName evidence="10">PTS sugar transporter subunit IIC</fullName>
    </submittedName>
</protein>
<dbReference type="AlphaFoldDB" id="A0A395WAE7"/>
<evidence type="ECO:0000256" key="1">
    <source>
        <dbReference type="ARBA" id="ARBA00004651"/>
    </source>
</evidence>
<evidence type="ECO:0000313" key="11">
    <source>
        <dbReference type="Proteomes" id="UP000265489"/>
    </source>
</evidence>
<organism evidence="10 11">
    <name type="scientific">Holdemanella biformis</name>
    <dbReference type="NCBI Taxonomy" id="1735"/>
    <lineage>
        <taxon>Bacteria</taxon>
        <taxon>Bacillati</taxon>
        <taxon>Bacillota</taxon>
        <taxon>Erysipelotrichia</taxon>
        <taxon>Erysipelotrichales</taxon>
        <taxon>Erysipelotrichaceae</taxon>
        <taxon>Holdemanella</taxon>
    </lineage>
</organism>
<keyword evidence="3" id="KW-1003">Cell membrane</keyword>
<name>A0A395WAE7_9FIRM</name>
<feature type="transmembrane region" description="Helical" evidence="9">
    <location>
        <begin position="143"/>
        <end position="162"/>
    </location>
</feature>
<evidence type="ECO:0000256" key="7">
    <source>
        <dbReference type="ARBA" id="ARBA00022989"/>
    </source>
</evidence>
<reference evidence="10 11" key="1">
    <citation type="submission" date="2018-08" db="EMBL/GenBank/DDBJ databases">
        <title>A genome reference for cultivated species of the human gut microbiota.</title>
        <authorList>
            <person name="Zou Y."/>
            <person name="Xue W."/>
            <person name="Luo G."/>
        </authorList>
    </citation>
    <scope>NUCLEOTIDE SEQUENCE [LARGE SCALE GENOMIC DNA]</scope>
    <source>
        <strain evidence="10 11">AF15-20</strain>
    </source>
</reference>
<evidence type="ECO:0000256" key="2">
    <source>
        <dbReference type="ARBA" id="ARBA00022448"/>
    </source>
</evidence>
<dbReference type="Proteomes" id="UP000265489">
    <property type="component" value="Unassembled WGS sequence"/>
</dbReference>
<dbReference type="GO" id="GO:0009401">
    <property type="term" value="P:phosphoenolpyruvate-dependent sugar phosphotransferase system"/>
    <property type="evidence" value="ECO:0007669"/>
    <property type="project" value="UniProtKB-KW"/>
</dbReference>
<evidence type="ECO:0000256" key="6">
    <source>
        <dbReference type="ARBA" id="ARBA00022692"/>
    </source>
</evidence>
<dbReference type="InterPro" id="IPR004700">
    <property type="entry name" value="PTS_IIC_man"/>
</dbReference>